<proteinExistence type="predicted"/>
<keyword evidence="1" id="KW-0472">Membrane</keyword>
<sequence>MKLDYRQPLRLNSPAVFVYGLERMGVKYLVMSAMLCLYLGQSGYGITSLLMASITGNPFI</sequence>
<comment type="caution">
    <text evidence="2">The sequence shown here is derived from an EMBL/GenBank/DDBJ whole genome shotgun (WGS) entry which is preliminary data.</text>
</comment>
<dbReference type="EMBL" id="BAABUJ010000016">
    <property type="protein sequence ID" value="GAA5800766.1"/>
    <property type="molecule type" value="Genomic_DNA"/>
</dbReference>
<organism evidence="2 3">
    <name type="scientific">Helicostylum pulchrum</name>
    <dbReference type="NCBI Taxonomy" id="562976"/>
    <lineage>
        <taxon>Eukaryota</taxon>
        <taxon>Fungi</taxon>
        <taxon>Fungi incertae sedis</taxon>
        <taxon>Mucoromycota</taxon>
        <taxon>Mucoromycotina</taxon>
        <taxon>Mucoromycetes</taxon>
        <taxon>Mucorales</taxon>
        <taxon>Mucorineae</taxon>
        <taxon>Mucoraceae</taxon>
        <taxon>Helicostylum</taxon>
    </lineage>
</organism>
<evidence type="ECO:0000313" key="3">
    <source>
        <dbReference type="Proteomes" id="UP001476247"/>
    </source>
</evidence>
<keyword evidence="1" id="KW-1133">Transmembrane helix</keyword>
<accession>A0ABP9Y198</accession>
<gene>
    <name evidence="2" type="ORF">HPULCUR_006204</name>
</gene>
<keyword evidence="3" id="KW-1185">Reference proteome</keyword>
<name>A0ABP9Y198_9FUNG</name>
<evidence type="ECO:0008006" key="4">
    <source>
        <dbReference type="Google" id="ProtNLM"/>
    </source>
</evidence>
<evidence type="ECO:0000256" key="1">
    <source>
        <dbReference type="SAM" id="Phobius"/>
    </source>
</evidence>
<evidence type="ECO:0000313" key="2">
    <source>
        <dbReference type="EMBL" id="GAA5800766.1"/>
    </source>
</evidence>
<dbReference type="Proteomes" id="UP001476247">
    <property type="component" value="Unassembled WGS sequence"/>
</dbReference>
<keyword evidence="1" id="KW-0812">Transmembrane</keyword>
<protein>
    <recommendedName>
        <fullName evidence="4">MFS transporter</fullName>
    </recommendedName>
</protein>
<feature type="transmembrane region" description="Helical" evidence="1">
    <location>
        <begin position="28"/>
        <end position="54"/>
    </location>
</feature>
<reference evidence="2 3" key="1">
    <citation type="submission" date="2024-04" db="EMBL/GenBank/DDBJ databases">
        <title>genome sequences of Mucor flavus KT1a and Helicostylum pulchrum KT1b strains isolation_sourced from the surface of a dry-aged beef.</title>
        <authorList>
            <person name="Toyotome T."/>
            <person name="Hosono M."/>
            <person name="Torimaru M."/>
            <person name="Fukuda K."/>
            <person name="Mikami N."/>
        </authorList>
    </citation>
    <scope>NUCLEOTIDE SEQUENCE [LARGE SCALE GENOMIC DNA]</scope>
    <source>
        <strain evidence="2 3">KT1b</strain>
    </source>
</reference>